<dbReference type="AlphaFoldDB" id="A0A8S4R8T7"/>
<dbReference type="PANTHER" id="PTHR21040:SF8">
    <property type="entry name" value="BCDNA.GH04120"/>
    <property type="match status" value="1"/>
</dbReference>
<dbReference type="PANTHER" id="PTHR21040">
    <property type="entry name" value="BCDNA.GH04120"/>
    <property type="match status" value="1"/>
</dbReference>
<dbReference type="EC" id="3.2.1.52" evidence="3"/>
<dbReference type="CDD" id="cd06565">
    <property type="entry name" value="GH20_GcnA-like"/>
    <property type="match status" value="1"/>
</dbReference>
<dbReference type="InterPro" id="IPR017853">
    <property type="entry name" value="GH"/>
</dbReference>
<evidence type="ECO:0000313" key="7">
    <source>
        <dbReference type="Proteomes" id="UP000838756"/>
    </source>
</evidence>
<dbReference type="Proteomes" id="UP000838756">
    <property type="component" value="Unassembled WGS sequence"/>
</dbReference>
<gene>
    <name evidence="6" type="primary">jg8498</name>
    <name evidence="6" type="ORF">PAEG_LOCUS11513</name>
</gene>
<keyword evidence="4" id="KW-0378">Hydrolase</keyword>
<proteinExistence type="inferred from homology"/>
<evidence type="ECO:0000259" key="5">
    <source>
        <dbReference type="Pfam" id="PF00728"/>
    </source>
</evidence>
<comment type="catalytic activity">
    <reaction evidence="1">
        <text>Hydrolysis of terminal non-reducing N-acetyl-D-hexosamine residues in N-acetyl-beta-D-hexosaminides.</text>
        <dbReference type="EC" id="3.2.1.52"/>
    </reaction>
</comment>
<protein>
    <recommendedName>
        <fullName evidence="3">beta-N-acetylhexosaminidase</fullName>
        <ecNumber evidence="3">3.2.1.52</ecNumber>
    </recommendedName>
</protein>
<name>A0A8S4R8T7_9NEOP</name>
<comment type="similarity">
    <text evidence="2">Belongs to the glycosyl hydrolase 20 family.</text>
</comment>
<dbReference type="Gene3D" id="3.20.20.80">
    <property type="entry name" value="Glycosidases"/>
    <property type="match status" value="1"/>
</dbReference>
<sequence>MSEKIKVDGSIAINLPNVVMHLDLKGFPPKISYLKSLLTKLQELGVTGFLIEYEDMFPYEGRLLQKFLKTVASLGFDIIPLVQTFGHMEHVLKLKEFAHLRELSLHSNVICPSKPESRMLIRNMLEQVIKFHQNIFPLKYFHIGSDEVYHINKCRQCLQRNLTKSKMFLDHVKATADFVKKISPKTTVLMWDDMLRNFSIDEWKDVKNLSVDPVYWSYGSKEKISHIAMYQYHKKFENIWIASAFKGADGSTATLPDLKERLLNHLSWMVLIQNYKFGGEQNNYSFKGIILTGWSRYSHTSPPCELLPVSIPSLFLNLLLIKKFKDGYSLIESNDLSDFYNRNMINDISRQLRCSKLLDIKDPEVEKCNFDGNDLYKTIAHCDEVTEDIATSIEAIIKNYTDFEYIDQNIKWYNKHLNDLFLLEKRMMKKLSAYYDRNYVTEFSLHLRLHHLPSGEIDCLIGLLVSMFNWRLRGPGFESQFINKGLRLYIFDQKRCYQCHGPSRWRRAAACRKHVVVTKAREHKRLDSRSITTPVLPRQHGGHTSTESMASSMRLRNYTRESQQQNKVVWYECVL</sequence>
<dbReference type="GO" id="GO:0004563">
    <property type="term" value="F:beta-N-acetylhexosaminidase activity"/>
    <property type="evidence" value="ECO:0007669"/>
    <property type="project" value="UniProtKB-EC"/>
</dbReference>
<dbReference type="InterPro" id="IPR015883">
    <property type="entry name" value="Glyco_hydro_20_cat"/>
</dbReference>
<feature type="domain" description="Glycoside hydrolase family 20 catalytic" evidence="5">
    <location>
        <begin position="105"/>
        <end position="203"/>
    </location>
</feature>
<organism evidence="6 7">
    <name type="scientific">Pararge aegeria aegeria</name>
    <dbReference type="NCBI Taxonomy" id="348720"/>
    <lineage>
        <taxon>Eukaryota</taxon>
        <taxon>Metazoa</taxon>
        <taxon>Ecdysozoa</taxon>
        <taxon>Arthropoda</taxon>
        <taxon>Hexapoda</taxon>
        <taxon>Insecta</taxon>
        <taxon>Pterygota</taxon>
        <taxon>Neoptera</taxon>
        <taxon>Endopterygota</taxon>
        <taxon>Lepidoptera</taxon>
        <taxon>Glossata</taxon>
        <taxon>Ditrysia</taxon>
        <taxon>Papilionoidea</taxon>
        <taxon>Nymphalidae</taxon>
        <taxon>Satyrinae</taxon>
        <taxon>Satyrini</taxon>
        <taxon>Parargina</taxon>
        <taxon>Pararge</taxon>
    </lineage>
</organism>
<reference evidence="6" key="1">
    <citation type="submission" date="2022-03" db="EMBL/GenBank/DDBJ databases">
        <authorList>
            <person name="Lindestad O."/>
        </authorList>
    </citation>
    <scope>NUCLEOTIDE SEQUENCE</scope>
</reference>
<keyword evidence="7" id="KW-1185">Reference proteome</keyword>
<dbReference type="OrthoDB" id="10023921at2759"/>
<dbReference type="Pfam" id="PF00728">
    <property type="entry name" value="Glyco_hydro_20"/>
    <property type="match status" value="1"/>
</dbReference>
<evidence type="ECO:0000256" key="2">
    <source>
        <dbReference type="ARBA" id="ARBA00006285"/>
    </source>
</evidence>
<evidence type="ECO:0000256" key="4">
    <source>
        <dbReference type="ARBA" id="ARBA00022801"/>
    </source>
</evidence>
<dbReference type="InterPro" id="IPR038901">
    <property type="entry name" value="HEXDC-like"/>
</dbReference>
<accession>A0A8S4R8T7</accession>
<evidence type="ECO:0000256" key="3">
    <source>
        <dbReference type="ARBA" id="ARBA00012663"/>
    </source>
</evidence>
<comment type="caution">
    <text evidence="6">The sequence shown here is derived from an EMBL/GenBank/DDBJ whole genome shotgun (WGS) entry which is preliminary data.</text>
</comment>
<evidence type="ECO:0000313" key="6">
    <source>
        <dbReference type="EMBL" id="CAH2233561.1"/>
    </source>
</evidence>
<dbReference type="EMBL" id="CAKXAJ010024980">
    <property type="protein sequence ID" value="CAH2233561.1"/>
    <property type="molecule type" value="Genomic_DNA"/>
</dbReference>
<evidence type="ECO:0000256" key="1">
    <source>
        <dbReference type="ARBA" id="ARBA00001231"/>
    </source>
</evidence>
<dbReference type="SUPFAM" id="SSF51445">
    <property type="entry name" value="(Trans)glycosidases"/>
    <property type="match status" value="1"/>
</dbReference>
<dbReference type="GO" id="GO:0005975">
    <property type="term" value="P:carbohydrate metabolic process"/>
    <property type="evidence" value="ECO:0007669"/>
    <property type="project" value="InterPro"/>
</dbReference>